<comment type="caution">
    <text evidence="1">The sequence shown here is derived from an EMBL/GenBank/DDBJ whole genome shotgun (WGS) entry which is preliminary data.</text>
</comment>
<dbReference type="GeneID" id="65088053"/>
<gene>
    <name evidence="1" type="ORF">FMAN_08793</name>
</gene>
<dbReference type="Proteomes" id="UP000184255">
    <property type="component" value="Unassembled WGS sequence"/>
</dbReference>
<sequence>MYDMVFKASIPETVLPSSSQVYRSADRWYAASAAMHMTQLLFQHNDIVDSEDECRNKYVSRYLFHSLAKKGHLSPFGFLEDNWSAQSQSLELSCSMPYGFDSFRLWCDELRPHNVLLDKHDNIAAALDWEFAYFAPTQFSLDPPWWLLLQPPELWTSGIDDWSQVYEARLRTWLLAMEDQERGDEINFPAHLSTYMRESWLSGRFWLTYATRKSWAFDTIFWKYLDERFFGPRDEGMQESQFWRARVHLLGEEAQRVMEMVVERKMNDAEERVLADWDPDTANQLLQEALGD</sequence>
<dbReference type="EMBL" id="FCQH01000004">
    <property type="protein sequence ID" value="CVK90401.1"/>
    <property type="molecule type" value="Genomic_DNA"/>
</dbReference>
<protein>
    <recommendedName>
        <fullName evidence="3">Aminoglycoside phosphotransferase domain-containing protein</fullName>
    </recommendedName>
</protein>
<dbReference type="VEuPathDB" id="FungiDB:FMAN_08793"/>
<evidence type="ECO:0000313" key="2">
    <source>
        <dbReference type="Proteomes" id="UP000184255"/>
    </source>
</evidence>
<evidence type="ECO:0008006" key="3">
    <source>
        <dbReference type="Google" id="ProtNLM"/>
    </source>
</evidence>
<evidence type="ECO:0000313" key="1">
    <source>
        <dbReference type="EMBL" id="CVK90401.1"/>
    </source>
</evidence>
<name>A0A1L7T515_FUSMA</name>
<dbReference type="AlphaFoldDB" id="A0A1L7T515"/>
<dbReference type="RefSeq" id="XP_041680313.1">
    <property type="nucleotide sequence ID" value="XM_041829562.1"/>
</dbReference>
<reference evidence="2" key="1">
    <citation type="journal article" date="2016" name="Genome Biol. Evol.">
        <title>Comparative 'omics' of the Fusarium fujikuroi species complex highlights differences in genetic potential and metabolite synthesis.</title>
        <authorList>
            <person name="Niehaus E.-M."/>
            <person name="Muensterkoetter M."/>
            <person name="Proctor R.H."/>
            <person name="Brown D.W."/>
            <person name="Sharon A."/>
            <person name="Idan Y."/>
            <person name="Oren-Young L."/>
            <person name="Sieber C.M."/>
            <person name="Novak O."/>
            <person name="Pencik A."/>
            <person name="Tarkowska D."/>
            <person name="Hromadova K."/>
            <person name="Freeman S."/>
            <person name="Maymon M."/>
            <person name="Elazar M."/>
            <person name="Youssef S.A."/>
            <person name="El-Shabrawy E.S.M."/>
            <person name="Shalaby A.B.A."/>
            <person name="Houterman P."/>
            <person name="Brock N.L."/>
            <person name="Burkhardt I."/>
            <person name="Tsavkelova E.A."/>
            <person name="Dickschat J.S."/>
            <person name="Galuszka P."/>
            <person name="Gueldener U."/>
            <person name="Tudzynski B."/>
        </authorList>
    </citation>
    <scope>NUCLEOTIDE SEQUENCE [LARGE SCALE GENOMIC DNA]</scope>
    <source>
        <strain evidence="2">MRC7560</strain>
    </source>
</reference>
<keyword evidence="2" id="KW-1185">Reference proteome</keyword>
<accession>A0A1L7T515</accession>
<organism evidence="1 2">
    <name type="scientific">Fusarium mangiferae</name>
    <name type="common">Mango malformation disease fungus</name>
    <dbReference type="NCBI Taxonomy" id="192010"/>
    <lineage>
        <taxon>Eukaryota</taxon>
        <taxon>Fungi</taxon>
        <taxon>Dikarya</taxon>
        <taxon>Ascomycota</taxon>
        <taxon>Pezizomycotina</taxon>
        <taxon>Sordariomycetes</taxon>
        <taxon>Hypocreomycetidae</taxon>
        <taxon>Hypocreales</taxon>
        <taxon>Nectriaceae</taxon>
        <taxon>Fusarium</taxon>
        <taxon>Fusarium fujikuroi species complex</taxon>
    </lineage>
</organism>
<proteinExistence type="predicted"/>